<dbReference type="Proteomes" id="UP000487929">
    <property type="component" value="Unassembled WGS sequence"/>
</dbReference>
<accession>A0A7X4W770</accession>
<evidence type="ECO:0000259" key="14">
    <source>
        <dbReference type="Pfam" id="PF01292"/>
    </source>
</evidence>
<feature type="transmembrane region" description="Helical" evidence="13">
    <location>
        <begin position="12"/>
        <end position="34"/>
    </location>
</feature>
<dbReference type="GO" id="GO:0022904">
    <property type="term" value="P:respiratory electron transport chain"/>
    <property type="evidence" value="ECO:0007669"/>
    <property type="project" value="InterPro"/>
</dbReference>
<feature type="transmembrane region" description="Helical" evidence="13">
    <location>
        <begin position="141"/>
        <end position="161"/>
    </location>
</feature>
<gene>
    <name evidence="15" type="ORF">GRB96_14675</name>
</gene>
<evidence type="ECO:0000256" key="3">
    <source>
        <dbReference type="ARBA" id="ARBA00022448"/>
    </source>
</evidence>
<evidence type="ECO:0000256" key="13">
    <source>
        <dbReference type="SAM" id="Phobius"/>
    </source>
</evidence>
<evidence type="ECO:0000256" key="1">
    <source>
        <dbReference type="ARBA" id="ARBA00001970"/>
    </source>
</evidence>
<keyword evidence="16" id="KW-1185">Reference proteome</keyword>
<dbReference type="PANTHER" id="PTHR30529:SF1">
    <property type="entry name" value="CYTOCHROME B561 HOMOLOG 2"/>
    <property type="match status" value="1"/>
</dbReference>
<dbReference type="InterPro" id="IPR016174">
    <property type="entry name" value="Di-haem_cyt_TM"/>
</dbReference>
<comment type="subcellular location">
    <subcellularLocation>
        <location evidence="2">Cell membrane</location>
        <topology evidence="2">Multi-pass membrane protein</topology>
    </subcellularLocation>
</comment>
<evidence type="ECO:0000256" key="2">
    <source>
        <dbReference type="ARBA" id="ARBA00004651"/>
    </source>
</evidence>
<organism evidence="15 16">
    <name type="scientific">Halomonas alimentaria</name>
    <dbReference type="NCBI Taxonomy" id="147248"/>
    <lineage>
        <taxon>Bacteria</taxon>
        <taxon>Pseudomonadati</taxon>
        <taxon>Pseudomonadota</taxon>
        <taxon>Gammaproteobacteria</taxon>
        <taxon>Oceanospirillales</taxon>
        <taxon>Halomonadaceae</taxon>
        <taxon>Halomonas</taxon>
    </lineage>
</organism>
<evidence type="ECO:0000256" key="11">
    <source>
        <dbReference type="ARBA" id="ARBA00023136"/>
    </source>
</evidence>
<keyword evidence="3" id="KW-0813">Transport</keyword>
<comment type="cofactor">
    <cofactor evidence="1">
        <name>heme b</name>
        <dbReference type="ChEBI" id="CHEBI:60344"/>
    </cofactor>
</comment>
<dbReference type="Gene3D" id="1.20.950.20">
    <property type="entry name" value="Transmembrane di-heme cytochromes, Chain C"/>
    <property type="match status" value="1"/>
</dbReference>
<dbReference type="OrthoDB" id="9793784at2"/>
<name>A0A7X4W770_9GAMM</name>
<dbReference type="GO" id="GO:0005886">
    <property type="term" value="C:plasma membrane"/>
    <property type="evidence" value="ECO:0007669"/>
    <property type="project" value="UniProtKB-SubCell"/>
</dbReference>
<dbReference type="SUPFAM" id="SSF81342">
    <property type="entry name" value="Transmembrane di-heme cytochromes"/>
    <property type="match status" value="1"/>
</dbReference>
<keyword evidence="4" id="KW-1003">Cell membrane</keyword>
<dbReference type="EMBL" id="WUTT01000001">
    <property type="protein sequence ID" value="NAW35653.1"/>
    <property type="molecule type" value="Genomic_DNA"/>
</dbReference>
<dbReference type="AlphaFoldDB" id="A0A7X4W770"/>
<comment type="caution">
    <text evidence="15">The sequence shown here is derived from an EMBL/GenBank/DDBJ whole genome shotgun (WGS) entry which is preliminary data.</text>
</comment>
<evidence type="ECO:0000313" key="15">
    <source>
        <dbReference type="EMBL" id="NAW35653.1"/>
    </source>
</evidence>
<protein>
    <submittedName>
        <fullName evidence="15">Cytochrome b</fullName>
    </submittedName>
</protein>
<dbReference type="GO" id="GO:0009055">
    <property type="term" value="F:electron transfer activity"/>
    <property type="evidence" value="ECO:0007669"/>
    <property type="project" value="InterPro"/>
</dbReference>
<evidence type="ECO:0000256" key="7">
    <source>
        <dbReference type="ARBA" id="ARBA00022723"/>
    </source>
</evidence>
<keyword evidence="7" id="KW-0479">Metal-binding</keyword>
<evidence type="ECO:0000256" key="4">
    <source>
        <dbReference type="ARBA" id="ARBA00022475"/>
    </source>
</evidence>
<feature type="transmembrane region" description="Helical" evidence="13">
    <location>
        <begin position="89"/>
        <end position="108"/>
    </location>
</feature>
<sequence>MWRNTNQGWGLISILLHWILAVVIIGLFILGWWMTDLGYYDPWYNLGPWWHRSLGMLVLFATLLRMVWRLVNPTPRALGHPLERAAAHLGHLALYVLMLVVLVSGYLISTADGKGIAVFDWFTVPALISDLPNQASLAGEVHWYSALVLMILAAGHAAAALKHHVIDRHPVLKRMIDPRVSRR</sequence>
<evidence type="ECO:0000256" key="10">
    <source>
        <dbReference type="ARBA" id="ARBA00023004"/>
    </source>
</evidence>
<keyword evidence="6 13" id="KW-0812">Transmembrane</keyword>
<feature type="domain" description="Cytochrome b561 bacterial/Ni-hydrogenase" evidence="14">
    <location>
        <begin position="9"/>
        <end position="176"/>
    </location>
</feature>
<dbReference type="RefSeq" id="WP_161432813.1">
    <property type="nucleotide sequence ID" value="NZ_WUTT01000001.1"/>
</dbReference>
<evidence type="ECO:0000256" key="12">
    <source>
        <dbReference type="ARBA" id="ARBA00037975"/>
    </source>
</evidence>
<comment type="similarity">
    <text evidence="12">Belongs to the cytochrome b561 family.</text>
</comment>
<dbReference type="GO" id="GO:0020037">
    <property type="term" value="F:heme binding"/>
    <property type="evidence" value="ECO:0007669"/>
    <property type="project" value="TreeGrafter"/>
</dbReference>
<feature type="transmembrane region" description="Helical" evidence="13">
    <location>
        <begin position="49"/>
        <end position="68"/>
    </location>
</feature>
<evidence type="ECO:0000256" key="9">
    <source>
        <dbReference type="ARBA" id="ARBA00022989"/>
    </source>
</evidence>
<evidence type="ECO:0000256" key="6">
    <source>
        <dbReference type="ARBA" id="ARBA00022692"/>
    </source>
</evidence>
<reference evidence="15 16" key="1">
    <citation type="submission" date="2019-12" db="EMBL/GenBank/DDBJ databases">
        <title>Draft genome sequencing of Halomonas alimentaria DSM 15356.</title>
        <authorList>
            <person name="Pandiyan K."/>
            <person name="Kushwaha P."/>
            <person name="Gowdham M."/>
            <person name="Chakdar H."/>
            <person name="Singh A."/>
            <person name="Kumar M."/>
            <person name="Saxena A.K."/>
        </authorList>
    </citation>
    <scope>NUCLEOTIDE SEQUENCE [LARGE SCALE GENOMIC DNA]</scope>
    <source>
        <strain evidence="15 16">DSM 15356</strain>
    </source>
</reference>
<dbReference type="Pfam" id="PF01292">
    <property type="entry name" value="Ni_hydr_CYTB"/>
    <property type="match status" value="1"/>
</dbReference>
<keyword evidence="8" id="KW-0249">Electron transport</keyword>
<dbReference type="InterPro" id="IPR052168">
    <property type="entry name" value="Cytochrome_b561_oxidase"/>
</dbReference>
<keyword evidence="11 13" id="KW-0472">Membrane</keyword>
<keyword evidence="9 13" id="KW-1133">Transmembrane helix</keyword>
<keyword evidence="5" id="KW-0349">Heme</keyword>
<evidence type="ECO:0000256" key="8">
    <source>
        <dbReference type="ARBA" id="ARBA00022982"/>
    </source>
</evidence>
<evidence type="ECO:0000313" key="16">
    <source>
        <dbReference type="Proteomes" id="UP000487929"/>
    </source>
</evidence>
<dbReference type="PANTHER" id="PTHR30529">
    <property type="entry name" value="CYTOCHROME B561"/>
    <property type="match status" value="1"/>
</dbReference>
<evidence type="ECO:0000256" key="5">
    <source>
        <dbReference type="ARBA" id="ARBA00022617"/>
    </source>
</evidence>
<proteinExistence type="inferred from homology"/>
<keyword evidence="10" id="KW-0408">Iron</keyword>
<dbReference type="GO" id="GO:0046872">
    <property type="term" value="F:metal ion binding"/>
    <property type="evidence" value="ECO:0007669"/>
    <property type="project" value="UniProtKB-KW"/>
</dbReference>
<dbReference type="InterPro" id="IPR011577">
    <property type="entry name" value="Cyt_b561_bac/Ni-Hgenase"/>
</dbReference>